<keyword evidence="2" id="KW-1185">Reference proteome</keyword>
<dbReference type="GeneID" id="77946522"/>
<sequence>MALTKISGDVIQSGIDINIGIVTATRIDGDINGNVNSTGVSTFSTIRVGTAITISSGVVTATSFVGNVTGNATGLSGTPNITVGTIGATSLNASGIVTATTFSGNLTGNVTGNATGLSGTPNITVGSITAASATITGNVSVAGTVTYEDTTNVDSIGVVTARSGLQVTGGSVGVLTSNPRATVQVGTTVLQSVFITSTGLVGLGSTAPRVSLDASQETDAIALPQGTTAQRPAGNSPYIRYNTTNSALEFYNGTDWVEIISDYFPTGSTILG</sequence>
<evidence type="ECO:0000313" key="2">
    <source>
        <dbReference type="Proteomes" id="UP000664915"/>
    </source>
</evidence>
<accession>A0A879R3F9</accession>
<evidence type="ECO:0008006" key="3">
    <source>
        <dbReference type="Google" id="ProtNLM"/>
    </source>
</evidence>
<organism evidence="1 2">
    <name type="scientific">Synechococcus phage S-SRM01</name>
    <dbReference type="NCBI Taxonomy" id="2781608"/>
    <lineage>
        <taxon>Viruses</taxon>
        <taxon>Duplodnaviria</taxon>
        <taxon>Heunggongvirae</taxon>
        <taxon>Uroviricota</taxon>
        <taxon>Caudoviricetes</taxon>
        <taxon>Pantevenvirales</taxon>
        <taxon>Kyanoviridae</taxon>
        <taxon>Serangoonvirus</taxon>
        <taxon>Serangoonvirus essarone</taxon>
    </lineage>
</organism>
<proteinExistence type="predicted"/>
<dbReference type="EMBL" id="MW015081">
    <property type="protein sequence ID" value="QPX48317.1"/>
    <property type="molecule type" value="Genomic_DNA"/>
</dbReference>
<evidence type="ECO:0000313" key="1">
    <source>
        <dbReference type="EMBL" id="QPX48317.1"/>
    </source>
</evidence>
<dbReference type="RefSeq" id="YP_010670327.1">
    <property type="nucleotide sequence ID" value="NC_070963.1"/>
</dbReference>
<dbReference type="KEGG" id="vg:77946522"/>
<name>A0A879R3F9_9CAUD</name>
<reference evidence="1" key="1">
    <citation type="submission" date="2020-09" db="EMBL/GenBank/DDBJ databases">
        <authorList>
            <person name="Zhang D."/>
            <person name="Hatherill J.R."/>
            <person name="Ramirez J.F."/>
            <person name="Edinger B."/>
            <person name="Balarin R."/>
            <person name="Sullivan A."/>
            <person name="Humpal K.M."/>
            <person name="Guseva A."/>
            <person name="Butela K.A."/>
            <person name="Garlena R.A."/>
            <person name="Russell D.A."/>
            <person name="Pope W.H."/>
            <person name="Jacobs-Sera D."/>
            <person name="Hatfull G.F."/>
        </authorList>
    </citation>
    <scope>NUCLEOTIDE SEQUENCE</scope>
</reference>
<dbReference type="Proteomes" id="UP000664915">
    <property type="component" value="Segment"/>
</dbReference>
<protein>
    <recommendedName>
        <fullName evidence="3">Tail fiber-like protein</fullName>
    </recommendedName>
</protein>